<reference evidence="4 5" key="1">
    <citation type="submission" date="2021-11" db="EMBL/GenBank/DDBJ databases">
        <authorList>
            <person name="Oh E.-T."/>
            <person name="Kim S.-B."/>
        </authorList>
    </citation>
    <scope>NUCLEOTIDE SEQUENCE [LARGE SCALE GENOMIC DNA]</scope>
    <source>
        <strain evidence="4 5">MMS20-SJTR3</strain>
    </source>
</reference>
<gene>
    <name evidence="4" type="ORF">LJ656_30845</name>
</gene>
<dbReference type="Gene3D" id="3.40.50.2000">
    <property type="entry name" value="Glycogen Phosphorylase B"/>
    <property type="match status" value="2"/>
</dbReference>
<dbReference type="EMBL" id="JAJITD010000022">
    <property type="protein sequence ID" value="MCC8396978.1"/>
    <property type="molecule type" value="Genomic_DNA"/>
</dbReference>
<dbReference type="Proteomes" id="UP001431019">
    <property type="component" value="Unassembled WGS sequence"/>
</dbReference>
<keyword evidence="1" id="KW-0808">Transferase</keyword>
<feature type="domain" description="Glycosyl transferase family 1" evidence="2">
    <location>
        <begin position="191"/>
        <end position="336"/>
    </location>
</feature>
<dbReference type="Pfam" id="PF00534">
    <property type="entry name" value="Glycos_transf_1"/>
    <property type="match status" value="1"/>
</dbReference>
<dbReference type="CDD" id="cd03809">
    <property type="entry name" value="GT4_MtfB-like"/>
    <property type="match status" value="1"/>
</dbReference>
<dbReference type="SUPFAM" id="SSF53756">
    <property type="entry name" value="UDP-Glycosyltransferase/glycogen phosphorylase"/>
    <property type="match status" value="1"/>
</dbReference>
<proteinExistence type="predicted"/>
<comment type="caution">
    <text evidence="4">The sequence shown here is derived from an EMBL/GenBank/DDBJ whole genome shotgun (WGS) entry which is preliminary data.</text>
</comment>
<evidence type="ECO:0000313" key="5">
    <source>
        <dbReference type="Proteomes" id="UP001431019"/>
    </source>
</evidence>
<protein>
    <submittedName>
        <fullName evidence="4">Glycosyltransferase family 4 protein</fullName>
    </submittedName>
</protein>
<evidence type="ECO:0000313" key="4">
    <source>
        <dbReference type="EMBL" id="MCC8396978.1"/>
    </source>
</evidence>
<evidence type="ECO:0000259" key="3">
    <source>
        <dbReference type="Pfam" id="PF13439"/>
    </source>
</evidence>
<dbReference type="PANTHER" id="PTHR46401">
    <property type="entry name" value="GLYCOSYLTRANSFERASE WBBK-RELATED"/>
    <property type="match status" value="1"/>
</dbReference>
<dbReference type="PANTHER" id="PTHR46401:SF2">
    <property type="entry name" value="GLYCOSYLTRANSFERASE WBBK-RELATED"/>
    <property type="match status" value="1"/>
</dbReference>
<sequence length="367" mass="41557">MRIILQVDAIRPPLTGIGRYAWELARHYQATEKLRAVRYFADGRWIADPDNLRTAQSKTRRPFLSTSRWLARRKLALRLRSHLFHSPNYFLPPQVNSGIVTVHDLSVFKFPETHPLERIRQFEKAFTFTLSRCRHIITDSESTRLEVADYFNWPLERVTAIPLGVGADFHPRSPSTLKAQLFSLGLTPASYALCVSTLEPRKRISNLIDAYRRIPATLRTSYPLVLAGSSGWLNDNLLAQIQVAEEEGWLRYLGYVDESILPVLYAGARAFFFPSIYEGFGLPVLESLASGVPVLASDRTPIRNIVEDATFLTDSNDVDALVTGITEVLSNESWRSAAILRGIEIAKRHSWANCADRTIDLYQRIGV</sequence>
<evidence type="ECO:0000256" key="1">
    <source>
        <dbReference type="ARBA" id="ARBA00022679"/>
    </source>
</evidence>
<accession>A0ABS8K4F7</accession>
<dbReference type="InterPro" id="IPR001296">
    <property type="entry name" value="Glyco_trans_1"/>
</dbReference>
<organism evidence="4 5">
    <name type="scientific">Paraburkholderia sejongensis</name>
    <dbReference type="NCBI Taxonomy" id="2886946"/>
    <lineage>
        <taxon>Bacteria</taxon>
        <taxon>Pseudomonadati</taxon>
        <taxon>Pseudomonadota</taxon>
        <taxon>Betaproteobacteria</taxon>
        <taxon>Burkholderiales</taxon>
        <taxon>Burkholderiaceae</taxon>
        <taxon>Paraburkholderia</taxon>
    </lineage>
</organism>
<evidence type="ECO:0000259" key="2">
    <source>
        <dbReference type="Pfam" id="PF00534"/>
    </source>
</evidence>
<dbReference type="InterPro" id="IPR028098">
    <property type="entry name" value="Glyco_trans_4-like_N"/>
</dbReference>
<feature type="domain" description="Glycosyltransferase subfamily 4-like N-terminal" evidence="3">
    <location>
        <begin position="16"/>
        <end position="165"/>
    </location>
</feature>
<keyword evidence="5" id="KW-1185">Reference proteome</keyword>
<name>A0ABS8K4F7_9BURK</name>
<dbReference type="Pfam" id="PF13439">
    <property type="entry name" value="Glyco_transf_4"/>
    <property type="match status" value="1"/>
</dbReference>